<sequence length="501" mass="52377">MRRVAALGGFLTLAAGCAAPTVPTAPALFVVTNGIGSGEMRVSMPKEGCGVDCLGVMGKGAALRIIGHPHPGSRFDGFSGPCTGRMPCVLPFDRQRWVAASFSDAAARYDRPLGDGRFFVSSPRAVALDKGGGGAVVGVRDAWLGRFDREGQKAWDLAGDNRAVTAVVFDAASDIVAVGGARVEKRGASGGPLWVFDFEWGSKATDVAVDAAGDIYVVGTFAGVVKVGKQRLESAGGLDVFVARISPEGKPIEALRMGGPTDEREPRIATEGSSAVHVAYVAGGLEDEFKRPDCGAARIVSFAPFGQKAWEAPIEGKARVEVLRTTTGGEVVAAGRFADGIKLAGMALRSNGGNDAMVVKLDRNGGALWAKSFGGTRNDEVSALDVDSSGRIALFGTFEAEMKVSGTTLQAKRIRRTWQHGMSFDGTTLDAWFSVLSPEGEVRSAKAFGGSGNDFALAVTWAEGGDVVLLFDQEELSVSSEGYGPGSSLQRRLVRRPAEAP</sequence>
<evidence type="ECO:0008006" key="5">
    <source>
        <dbReference type="Google" id="ProtNLM"/>
    </source>
</evidence>
<dbReference type="PANTHER" id="PTHR35580:SF1">
    <property type="entry name" value="PHYTASE-LIKE DOMAIN-CONTAINING PROTEIN"/>
    <property type="match status" value="1"/>
</dbReference>
<evidence type="ECO:0000256" key="1">
    <source>
        <dbReference type="SAM" id="MobiDB-lite"/>
    </source>
</evidence>
<dbReference type="PANTHER" id="PTHR35580">
    <property type="entry name" value="CELL SURFACE GLYCOPROTEIN (S-LAYER PROTEIN)-LIKE PROTEIN"/>
    <property type="match status" value="1"/>
</dbReference>
<keyword evidence="4" id="KW-1185">Reference proteome</keyword>
<accession>A0A9X4APJ6</accession>
<proteinExistence type="predicted"/>
<name>A0A9X4APJ6_9BACT</name>
<keyword evidence="2" id="KW-0732">Signal</keyword>
<dbReference type="AlphaFoldDB" id="A0A9X4APJ6"/>
<gene>
    <name evidence="3" type="ORF">KEG57_06200</name>
</gene>
<dbReference type="PROSITE" id="PS51257">
    <property type="entry name" value="PROKAR_LIPOPROTEIN"/>
    <property type="match status" value="1"/>
</dbReference>
<dbReference type="SUPFAM" id="SSF101898">
    <property type="entry name" value="NHL repeat"/>
    <property type="match status" value="1"/>
</dbReference>
<dbReference type="Proteomes" id="UP001151081">
    <property type="component" value="Unassembled WGS sequence"/>
</dbReference>
<feature type="chain" id="PRO_5040835265" description="Lipoprotein" evidence="2">
    <location>
        <begin position="19"/>
        <end position="501"/>
    </location>
</feature>
<evidence type="ECO:0000313" key="3">
    <source>
        <dbReference type="EMBL" id="MDC3980078.1"/>
    </source>
</evidence>
<evidence type="ECO:0000313" key="4">
    <source>
        <dbReference type="Proteomes" id="UP001151081"/>
    </source>
</evidence>
<evidence type="ECO:0000256" key="2">
    <source>
        <dbReference type="SAM" id="SignalP"/>
    </source>
</evidence>
<dbReference type="InterPro" id="IPR052918">
    <property type="entry name" value="Motility_Chemotaxis_Reg"/>
</dbReference>
<feature type="signal peptide" evidence="2">
    <location>
        <begin position="1"/>
        <end position="18"/>
    </location>
</feature>
<protein>
    <recommendedName>
        <fullName evidence="5">Lipoprotein</fullName>
    </recommendedName>
</protein>
<comment type="caution">
    <text evidence="3">The sequence shown here is derived from an EMBL/GenBank/DDBJ whole genome shotgun (WGS) entry which is preliminary data.</text>
</comment>
<dbReference type="EMBL" id="JAGTJJ010000002">
    <property type="protein sequence ID" value="MDC3980078.1"/>
    <property type="molecule type" value="Genomic_DNA"/>
</dbReference>
<organism evidence="3 4">
    <name type="scientific">Polyangium jinanense</name>
    <dbReference type="NCBI Taxonomy" id="2829994"/>
    <lineage>
        <taxon>Bacteria</taxon>
        <taxon>Pseudomonadati</taxon>
        <taxon>Myxococcota</taxon>
        <taxon>Polyangia</taxon>
        <taxon>Polyangiales</taxon>
        <taxon>Polyangiaceae</taxon>
        <taxon>Polyangium</taxon>
    </lineage>
</organism>
<dbReference type="RefSeq" id="WP_272417109.1">
    <property type="nucleotide sequence ID" value="NZ_JAGTJJ010000002.1"/>
</dbReference>
<feature type="region of interest" description="Disordered" evidence="1">
    <location>
        <begin position="478"/>
        <end position="501"/>
    </location>
</feature>
<reference evidence="3 4" key="1">
    <citation type="submission" date="2021-04" db="EMBL/GenBank/DDBJ databases">
        <title>Genome analysis of Polyangium sp.</title>
        <authorList>
            <person name="Li Y."/>
            <person name="Wang J."/>
        </authorList>
    </citation>
    <scope>NUCLEOTIDE SEQUENCE [LARGE SCALE GENOMIC DNA]</scope>
    <source>
        <strain evidence="3 4">SDU14</strain>
    </source>
</reference>